<keyword evidence="4 5" id="KW-0472">Membrane</keyword>
<dbReference type="Pfam" id="PF04116">
    <property type="entry name" value="FA_hydroxylase"/>
    <property type="match status" value="1"/>
</dbReference>
<comment type="caution">
    <text evidence="7">The sequence shown here is derived from an EMBL/GenBank/DDBJ whole genome shotgun (WGS) entry which is preliminary data.</text>
</comment>
<dbReference type="OrthoDB" id="6354873at2759"/>
<dbReference type="GO" id="GO:0005506">
    <property type="term" value="F:iron ion binding"/>
    <property type="evidence" value="ECO:0007669"/>
    <property type="project" value="InterPro"/>
</dbReference>
<accession>A0A9W8BBE2</accession>
<evidence type="ECO:0000256" key="3">
    <source>
        <dbReference type="ARBA" id="ARBA00022989"/>
    </source>
</evidence>
<dbReference type="AlphaFoldDB" id="A0A9W8BBE2"/>
<feature type="transmembrane region" description="Helical" evidence="5">
    <location>
        <begin position="119"/>
        <end position="141"/>
    </location>
</feature>
<dbReference type="InterPro" id="IPR006694">
    <property type="entry name" value="Fatty_acid_hydroxylase"/>
</dbReference>
<evidence type="ECO:0000313" key="7">
    <source>
        <dbReference type="EMBL" id="KAJ1984450.1"/>
    </source>
</evidence>
<sequence>MDIVVEYADHYVTDGAYQWLADYTPCPYLERSHFARQYITVSLLVFLSFNAMYFVEATIAYYFIFDHGLKKHPKFLPHQVRREISASTRAFLPMSLLKGIWFVAEMRGYSLLYDGVATYGWYYLGASALMLLLFTDFCVYWNHRLLHHRWVYAKFHKPRHKWIIPTPYAAFAFHYLDGYLQSVPYHLGVFIFPVHKLLYLAVYFLGCTWAIMFHGGEYIITNQYLNASAHHNMHHLYFNYNYGQYFTLWDQMFGTYRHPSLEVTDGELRHSASVQKRQASEVDHALPNLEAPWGHKLVLE</sequence>
<organism evidence="7 8">
    <name type="scientific">Dimargaris verticillata</name>
    <dbReference type="NCBI Taxonomy" id="2761393"/>
    <lineage>
        <taxon>Eukaryota</taxon>
        <taxon>Fungi</taxon>
        <taxon>Fungi incertae sedis</taxon>
        <taxon>Zoopagomycota</taxon>
        <taxon>Kickxellomycotina</taxon>
        <taxon>Dimargaritomycetes</taxon>
        <taxon>Dimargaritales</taxon>
        <taxon>Dimargaritaceae</taxon>
        <taxon>Dimargaris</taxon>
    </lineage>
</organism>
<gene>
    <name evidence="7" type="primary">ERG3_2</name>
    <name evidence="7" type="ORF">H4R34_000655</name>
</gene>
<evidence type="ECO:0000256" key="1">
    <source>
        <dbReference type="ARBA" id="ARBA00004370"/>
    </source>
</evidence>
<feature type="transmembrane region" description="Helical" evidence="5">
    <location>
        <begin position="162"/>
        <end position="180"/>
    </location>
</feature>
<evidence type="ECO:0000256" key="2">
    <source>
        <dbReference type="ARBA" id="ARBA00022692"/>
    </source>
</evidence>
<dbReference type="Proteomes" id="UP001151582">
    <property type="component" value="Unassembled WGS sequence"/>
</dbReference>
<dbReference type="EC" id="1.14.19.20" evidence="7"/>
<keyword evidence="3 5" id="KW-1133">Transmembrane helix</keyword>
<evidence type="ECO:0000256" key="5">
    <source>
        <dbReference type="SAM" id="Phobius"/>
    </source>
</evidence>
<evidence type="ECO:0000259" key="6">
    <source>
        <dbReference type="Pfam" id="PF04116"/>
    </source>
</evidence>
<keyword evidence="7" id="KW-0560">Oxidoreductase</keyword>
<dbReference type="GO" id="GO:0016020">
    <property type="term" value="C:membrane"/>
    <property type="evidence" value="ECO:0007669"/>
    <property type="project" value="UniProtKB-SubCell"/>
</dbReference>
<dbReference type="GO" id="GO:0008610">
    <property type="term" value="P:lipid biosynthetic process"/>
    <property type="evidence" value="ECO:0007669"/>
    <property type="project" value="InterPro"/>
</dbReference>
<proteinExistence type="predicted"/>
<comment type="subcellular location">
    <subcellularLocation>
        <location evidence="1">Membrane</location>
    </subcellularLocation>
</comment>
<feature type="transmembrane region" description="Helical" evidence="5">
    <location>
        <begin position="200"/>
        <end position="220"/>
    </location>
</feature>
<dbReference type="PANTHER" id="PTHR11863">
    <property type="entry name" value="STEROL DESATURASE"/>
    <property type="match status" value="1"/>
</dbReference>
<keyword evidence="2 5" id="KW-0812">Transmembrane</keyword>
<dbReference type="EMBL" id="JANBQB010000019">
    <property type="protein sequence ID" value="KAJ1984450.1"/>
    <property type="molecule type" value="Genomic_DNA"/>
</dbReference>
<keyword evidence="8" id="KW-1185">Reference proteome</keyword>
<dbReference type="GO" id="GO:0050046">
    <property type="term" value="F:delta7-sterol 5(6)-desaturase activity"/>
    <property type="evidence" value="ECO:0007669"/>
    <property type="project" value="UniProtKB-EC"/>
</dbReference>
<reference evidence="7" key="1">
    <citation type="submission" date="2022-07" db="EMBL/GenBank/DDBJ databases">
        <title>Phylogenomic reconstructions and comparative analyses of Kickxellomycotina fungi.</title>
        <authorList>
            <person name="Reynolds N.K."/>
            <person name="Stajich J.E."/>
            <person name="Barry K."/>
            <person name="Grigoriev I.V."/>
            <person name="Crous P."/>
            <person name="Smith M.E."/>
        </authorList>
    </citation>
    <scope>NUCLEOTIDE SEQUENCE</scope>
    <source>
        <strain evidence="7">RSA 567</strain>
    </source>
</reference>
<evidence type="ECO:0000313" key="8">
    <source>
        <dbReference type="Proteomes" id="UP001151582"/>
    </source>
</evidence>
<feature type="transmembrane region" description="Helical" evidence="5">
    <location>
        <begin position="38"/>
        <end position="65"/>
    </location>
</feature>
<protein>
    <submittedName>
        <fullName evidence="7">C-5 sterol desaturase</fullName>
        <ecNumber evidence="7">1.14.19.20</ecNumber>
    </submittedName>
</protein>
<evidence type="ECO:0000256" key="4">
    <source>
        <dbReference type="ARBA" id="ARBA00023136"/>
    </source>
</evidence>
<feature type="domain" description="Fatty acid hydroxylase" evidence="6">
    <location>
        <begin position="129"/>
        <end position="255"/>
    </location>
</feature>
<name>A0A9W8BBE2_9FUNG</name>
<dbReference type="InterPro" id="IPR050307">
    <property type="entry name" value="Sterol_Desaturase_Related"/>
</dbReference>